<dbReference type="RefSeq" id="WP_146975406.1">
    <property type="nucleotide sequence ID" value="NZ_VOSL01000057.1"/>
</dbReference>
<evidence type="ECO:0000313" key="2">
    <source>
        <dbReference type="Proteomes" id="UP000321046"/>
    </source>
</evidence>
<gene>
    <name evidence="1" type="ORF">FRC96_14475</name>
</gene>
<dbReference type="AlphaFoldDB" id="A0A5C6X3H9"/>
<dbReference type="EMBL" id="VOSL01000057">
    <property type="protein sequence ID" value="TXD34105.1"/>
    <property type="molecule type" value="Genomic_DNA"/>
</dbReference>
<dbReference type="OrthoDB" id="5502767at2"/>
<protein>
    <submittedName>
        <fullName evidence="1">Uncharacterized protein</fullName>
    </submittedName>
</protein>
<sequence length="360" mass="39835">MQRIICASEIPTTSASFDADRHQRPESRPWHATLERLRILTARHTDRPCACPHRLDHIALDGPHQQRSLPALILRYAQALTPEDRHWLAALTTAHLDLFTIEGLDGTTPIARHILDDSLYPLLDWEDGLPLAPGQLLATRQVRAPAHPGRMATSPIRIPRALADDLLSALWRALADGPHESWRPFMRDLGARILLSYLHASPPTEPADAPIPAAEWPALEDAFHRLESAIFNGRLTPRLPANLGFGRQARILDLAPGPILLVQQHGSSAARSPWLRARRADPHNLDPDALDALLDAGLNPFEQGGIIVEATDLLGHRRDLQADDLRALTAACLTLLARAPYSQRPAVTRDHHPLRTHHAA</sequence>
<proteinExistence type="predicted"/>
<name>A0A5C6X3H9_9DELT</name>
<dbReference type="Proteomes" id="UP000321046">
    <property type="component" value="Unassembled WGS sequence"/>
</dbReference>
<comment type="caution">
    <text evidence="1">The sequence shown here is derived from an EMBL/GenBank/DDBJ whole genome shotgun (WGS) entry which is preliminary data.</text>
</comment>
<reference evidence="1 2" key="1">
    <citation type="submission" date="2019-08" db="EMBL/GenBank/DDBJ databases">
        <title>Bradymonadales sp. TMQ2.</title>
        <authorList>
            <person name="Liang Q."/>
        </authorList>
    </citation>
    <scope>NUCLEOTIDE SEQUENCE [LARGE SCALE GENOMIC DNA]</scope>
    <source>
        <strain evidence="1 2">TMQ2</strain>
    </source>
</reference>
<evidence type="ECO:0000313" key="1">
    <source>
        <dbReference type="EMBL" id="TXD34105.1"/>
    </source>
</evidence>
<organism evidence="1 2">
    <name type="scientific">Lujinxingia vulgaris</name>
    <dbReference type="NCBI Taxonomy" id="2600176"/>
    <lineage>
        <taxon>Bacteria</taxon>
        <taxon>Deltaproteobacteria</taxon>
        <taxon>Bradymonadales</taxon>
        <taxon>Lujinxingiaceae</taxon>
        <taxon>Lujinxingia</taxon>
    </lineage>
</organism>
<accession>A0A5C6X3H9</accession>